<evidence type="ECO:0000256" key="1">
    <source>
        <dbReference type="SAM" id="MobiDB-lite"/>
    </source>
</evidence>
<keyword evidence="3" id="KW-1185">Reference proteome</keyword>
<gene>
    <name evidence="2" type="ORF">CYNAS_LOCUS9788</name>
</gene>
<name>A0AA36GT10_CYLNA</name>
<dbReference type="EMBL" id="CATQJL010000223">
    <property type="protein sequence ID" value="CAJ0597805.1"/>
    <property type="molecule type" value="Genomic_DNA"/>
</dbReference>
<evidence type="ECO:0000313" key="2">
    <source>
        <dbReference type="EMBL" id="CAJ0597805.1"/>
    </source>
</evidence>
<feature type="compositionally biased region" description="Acidic residues" evidence="1">
    <location>
        <begin position="737"/>
        <end position="761"/>
    </location>
</feature>
<feature type="region of interest" description="Disordered" evidence="1">
    <location>
        <begin position="1"/>
        <end position="64"/>
    </location>
</feature>
<reference evidence="2" key="1">
    <citation type="submission" date="2023-07" db="EMBL/GenBank/DDBJ databases">
        <authorList>
            <consortium name="CYATHOMIX"/>
        </authorList>
    </citation>
    <scope>NUCLEOTIDE SEQUENCE</scope>
    <source>
        <strain evidence="2">N/A</strain>
    </source>
</reference>
<organism evidence="2 3">
    <name type="scientific">Cylicocyclus nassatus</name>
    <name type="common">Nematode worm</name>
    <dbReference type="NCBI Taxonomy" id="53992"/>
    <lineage>
        <taxon>Eukaryota</taxon>
        <taxon>Metazoa</taxon>
        <taxon>Ecdysozoa</taxon>
        <taxon>Nematoda</taxon>
        <taxon>Chromadorea</taxon>
        <taxon>Rhabditida</taxon>
        <taxon>Rhabditina</taxon>
        <taxon>Rhabditomorpha</taxon>
        <taxon>Strongyloidea</taxon>
        <taxon>Strongylidae</taxon>
        <taxon>Cylicocyclus</taxon>
    </lineage>
</organism>
<dbReference type="Proteomes" id="UP001176961">
    <property type="component" value="Unassembled WGS sequence"/>
</dbReference>
<dbReference type="AlphaFoldDB" id="A0AA36GT10"/>
<feature type="region of interest" description="Disordered" evidence="1">
    <location>
        <begin position="107"/>
        <end position="158"/>
    </location>
</feature>
<protein>
    <submittedName>
        <fullName evidence="2">Uncharacterized protein</fullName>
    </submittedName>
</protein>
<feature type="compositionally biased region" description="Polar residues" evidence="1">
    <location>
        <begin position="17"/>
        <end position="31"/>
    </location>
</feature>
<sequence length="920" mass="101947">MAEEQTALEDSEEHSKAQSSLENIDPSNSTSFHERKCEKTHGHKKDQIFEDESGERGDHAVEEEFQCEGIDAIWLADTERKSSSSSKESVLFYSEVEVGANETATVVDAKSRQTGSPSLELEPGNEGVSGLKCPEGMECATSSSSQNPPHDAPPQREQHDLAKCDTPWINEKEQAECKMLRISSTISQNFQAQTNYPSTTCSVTSSAGERSILHVNKREPAESNVQFTVSPLLHSGGVIPTNTTYFLQQPLVNCGDTSSSISSSIVSGSQICHNILPCYIANGLGLTPSLNFYRTVDDANIIHYPMGVQRSDQYTPPLTFGSTSIAERMQAERLRTNAAHFQKPTNVPNFSVDALSAYSFLSHPQQPTLSATLPLHQQYMNTLNNIKPSLMGGNKNVPQEVVENRIQSSNGVGSGTLRLIVPDASLIRSCSLEEQRKLALITHDAKGSLVAQTMQMGTAATTYSTATQHENSESQDLNTALISQVSPKISVSTNAETIMPQTSGPIKSFEDVVVFPTPHRLGISLDKQAHYAKRRSQTVDVVMRNAGRSADISTDSSPKATSQSHLSPDFAGDRVNSEKPRIHSYLSIVKYPNMVDVNFRRRSGVKTPSRPRHLCDQTREVVGRVCAYFREFSRRFAALGNNIAGTPFENPERMASHATGFTLPTIRRCGERMETIPPCTASTAKVPTEEELCNLSWIFSEEPWYIAQRARGKSAANPRKRPRRRAPSSPSISEAEKDAEESEEQNIELDLELLESEDTDQDVPKRRRSERIRNQRRAKLLSRLKAINASGKAKILTLKNGNNAVTSGENTAVTSDHQSRHFSWKRECEPSSELPLCDLGKPVRQRSRSADFQYLDGRRSYQTKRSNSIAEAISMHDIPKRELCNTQDIFANHGTHTNQYKRCFAGGNVNDLRLEFVKKV</sequence>
<feature type="compositionally biased region" description="Polar residues" evidence="1">
    <location>
        <begin position="551"/>
        <end position="566"/>
    </location>
</feature>
<feature type="compositionally biased region" description="Basic and acidic residues" evidence="1">
    <location>
        <begin position="32"/>
        <end position="62"/>
    </location>
</feature>
<feature type="region of interest" description="Disordered" evidence="1">
    <location>
        <begin position="710"/>
        <end position="771"/>
    </location>
</feature>
<evidence type="ECO:0000313" key="3">
    <source>
        <dbReference type="Proteomes" id="UP001176961"/>
    </source>
</evidence>
<feature type="region of interest" description="Disordered" evidence="1">
    <location>
        <begin position="549"/>
        <end position="576"/>
    </location>
</feature>
<accession>A0AA36GT10</accession>
<comment type="caution">
    <text evidence="2">The sequence shown here is derived from an EMBL/GenBank/DDBJ whole genome shotgun (WGS) entry which is preliminary data.</text>
</comment>
<feature type="compositionally biased region" description="Acidic residues" evidence="1">
    <location>
        <begin position="1"/>
        <end position="12"/>
    </location>
</feature>
<proteinExistence type="predicted"/>